<keyword evidence="4" id="KW-0598">Phosphotransferase system</keyword>
<evidence type="ECO:0000256" key="3">
    <source>
        <dbReference type="ARBA" id="ARBA00022679"/>
    </source>
</evidence>
<keyword evidence="6" id="KW-0460">Magnesium</keyword>
<keyword evidence="8" id="KW-0175">Coiled coil</keyword>
<dbReference type="CDD" id="cd00215">
    <property type="entry name" value="PTS_IIA_lac"/>
    <property type="match status" value="1"/>
</dbReference>
<dbReference type="PIRSF" id="PIRSF000699">
    <property type="entry name" value="PTS_IILac_III"/>
    <property type="match status" value="1"/>
</dbReference>
<keyword evidence="10" id="KW-1185">Reference proteome</keyword>
<sequence>MVDDEKYEVAFEIIACAGDAKSLALMAIEEARNGNFEQAEKNLAEAREQMAKAHDVQNDMLQSEAQGRSVELNIVLIHAEDHLTMAIMSIDFAEEFIELYKQNHK</sequence>
<organism evidence="9 10">
    <name type="scientific">Faecalibacterium langellae</name>
    <dbReference type="NCBI Taxonomy" id="3435293"/>
    <lineage>
        <taxon>Bacteria</taxon>
        <taxon>Bacillati</taxon>
        <taxon>Bacillota</taxon>
        <taxon>Clostridia</taxon>
        <taxon>Eubacteriales</taxon>
        <taxon>Oscillospiraceae</taxon>
        <taxon>Faecalibacterium</taxon>
    </lineage>
</organism>
<proteinExistence type="predicted"/>
<dbReference type="PANTHER" id="PTHR34382">
    <property type="entry name" value="PTS SYSTEM N,N'-DIACETYLCHITOBIOSE-SPECIFIC EIIA COMPONENT"/>
    <property type="match status" value="1"/>
</dbReference>
<feature type="binding site" evidence="6">
    <location>
        <position position="81"/>
    </location>
    <ligand>
        <name>Mg(2+)</name>
        <dbReference type="ChEBI" id="CHEBI:18420"/>
        <note>ligand shared between all trimeric partners</note>
    </ligand>
</feature>
<evidence type="ECO:0000313" key="9">
    <source>
        <dbReference type="EMBL" id="PDX58778.1"/>
    </source>
</evidence>
<evidence type="ECO:0000256" key="7">
    <source>
        <dbReference type="PROSITE-ProRule" id="PRU00418"/>
    </source>
</evidence>
<dbReference type="InterPro" id="IPR036542">
    <property type="entry name" value="PTS_IIA_lac/cel_sf"/>
</dbReference>
<dbReference type="PANTHER" id="PTHR34382:SF7">
    <property type="entry name" value="PTS SYSTEM N,N'-DIACETYLCHITOBIOSE-SPECIFIC EIIA COMPONENT"/>
    <property type="match status" value="1"/>
</dbReference>
<dbReference type="GO" id="GO:0016740">
    <property type="term" value="F:transferase activity"/>
    <property type="evidence" value="ECO:0007669"/>
    <property type="project" value="UniProtKB-KW"/>
</dbReference>
<evidence type="ECO:0000256" key="1">
    <source>
        <dbReference type="ARBA" id="ARBA00022448"/>
    </source>
</evidence>
<feature type="modified residue" description="Phosphohistidine; by HPr" evidence="7">
    <location>
        <position position="78"/>
    </location>
</feature>
<keyword evidence="6" id="KW-0479">Metal-binding</keyword>
<dbReference type="Proteomes" id="UP000220752">
    <property type="component" value="Unassembled WGS sequence"/>
</dbReference>
<protein>
    <submittedName>
        <fullName evidence="9">PTS cellobiose transporter subunit IIA</fullName>
    </submittedName>
</protein>
<gene>
    <name evidence="9" type="primary">celC</name>
    <name evidence="9" type="ORF">CGS46_06655</name>
</gene>
<dbReference type="Pfam" id="PF02255">
    <property type="entry name" value="PTS_IIA"/>
    <property type="match status" value="1"/>
</dbReference>
<dbReference type="InterPro" id="IPR003188">
    <property type="entry name" value="PTS_IIA_lac/cel"/>
</dbReference>
<evidence type="ECO:0000256" key="6">
    <source>
        <dbReference type="PIRSR" id="PIRSR000699-2"/>
    </source>
</evidence>
<dbReference type="SUPFAM" id="SSF46973">
    <property type="entry name" value="Enzyme IIa from lactose specific PTS, IIa-lac"/>
    <property type="match status" value="1"/>
</dbReference>
<evidence type="ECO:0000256" key="8">
    <source>
        <dbReference type="SAM" id="Coils"/>
    </source>
</evidence>
<dbReference type="PROSITE" id="PS51095">
    <property type="entry name" value="PTS_EIIA_TYPE_3"/>
    <property type="match status" value="1"/>
</dbReference>
<evidence type="ECO:0000256" key="2">
    <source>
        <dbReference type="ARBA" id="ARBA00022597"/>
    </source>
</evidence>
<keyword evidence="2" id="KW-0762">Sugar transport</keyword>
<feature type="coiled-coil region" evidence="8">
    <location>
        <begin position="29"/>
        <end position="56"/>
    </location>
</feature>
<dbReference type="Gene3D" id="1.20.58.80">
    <property type="entry name" value="Phosphotransferase system, lactose/cellobiose-type IIA subunit"/>
    <property type="match status" value="1"/>
</dbReference>
<evidence type="ECO:0000313" key="10">
    <source>
        <dbReference type="Proteomes" id="UP000220752"/>
    </source>
</evidence>
<reference evidence="9 10" key="1">
    <citation type="journal article" date="2017" name="Front. Microbiol.">
        <title>New Insights into the Diversity of the Genus Faecalibacterium.</title>
        <authorList>
            <person name="Benevides L."/>
            <person name="Burman S."/>
            <person name="Martin R."/>
            <person name="Robert V."/>
            <person name="Thomas M."/>
            <person name="Miquel S."/>
            <person name="Chain F."/>
            <person name="Sokol H."/>
            <person name="Bermudez-Humaran L.G."/>
            <person name="Morrison M."/>
            <person name="Langella P."/>
            <person name="Azevedo V.A."/>
            <person name="Chatel J.M."/>
            <person name="Soares S."/>
        </authorList>
    </citation>
    <scope>NUCLEOTIDE SEQUENCE [LARGE SCALE GENOMIC DNA]</scope>
    <source>
        <strain evidence="10">CNCM I-4540</strain>
    </source>
</reference>
<dbReference type="AlphaFoldDB" id="A0A2A6ZBP5"/>
<feature type="active site" description="Tele-phosphohistidine intermediate" evidence="5">
    <location>
        <position position="78"/>
    </location>
</feature>
<dbReference type="EMBL" id="NMTQ01000022">
    <property type="protein sequence ID" value="PDX58778.1"/>
    <property type="molecule type" value="Genomic_DNA"/>
</dbReference>
<dbReference type="GO" id="GO:0046872">
    <property type="term" value="F:metal ion binding"/>
    <property type="evidence" value="ECO:0007669"/>
    <property type="project" value="UniProtKB-KW"/>
</dbReference>
<comment type="cofactor">
    <cofactor evidence="6">
        <name>Mg(2+)</name>
        <dbReference type="ChEBI" id="CHEBI:18420"/>
    </cofactor>
    <text evidence="6">Binds 1 Mg(2+) ion per trimer.</text>
</comment>
<evidence type="ECO:0000256" key="5">
    <source>
        <dbReference type="PIRSR" id="PIRSR000699-1"/>
    </source>
</evidence>
<keyword evidence="1" id="KW-0813">Transport</keyword>
<accession>A0A2A6ZBP5</accession>
<comment type="caution">
    <text evidence="9">The sequence shown here is derived from an EMBL/GenBank/DDBJ whole genome shotgun (WGS) entry which is preliminary data.</text>
</comment>
<name>A0A2A6ZBP5_9FIRM</name>
<keyword evidence="3" id="KW-0808">Transferase</keyword>
<evidence type="ECO:0000256" key="4">
    <source>
        <dbReference type="ARBA" id="ARBA00022683"/>
    </source>
</evidence>
<dbReference type="GO" id="GO:0009401">
    <property type="term" value="P:phosphoenolpyruvate-dependent sugar phosphotransferase system"/>
    <property type="evidence" value="ECO:0007669"/>
    <property type="project" value="UniProtKB-KW"/>
</dbReference>